<evidence type="ECO:0000256" key="2">
    <source>
        <dbReference type="ARBA" id="ARBA00022552"/>
    </source>
</evidence>
<evidence type="ECO:0000256" key="1">
    <source>
        <dbReference type="ARBA" id="ARBA00010632"/>
    </source>
</evidence>
<evidence type="ECO:0000256" key="7">
    <source>
        <dbReference type="HAMAP-Rule" id="MF_00351"/>
    </source>
</evidence>
<dbReference type="Gene3D" id="3.40.50.150">
    <property type="entry name" value="Vaccinia Virus protein VP39"/>
    <property type="match status" value="1"/>
</dbReference>
<dbReference type="GO" id="GO:0008033">
    <property type="term" value="P:tRNA processing"/>
    <property type="evidence" value="ECO:0007669"/>
    <property type="project" value="UniProtKB-UniRule"/>
</dbReference>
<organism evidence="8 9">
    <name type="scientific">Candidatus Parvarchaeum acidiphilum ARMAN-4</name>
    <dbReference type="NCBI Taxonomy" id="662760"/>
    <lineage>
        <taxon>Archaea</taxon>
        <taxon>Candidatus Parvarchaeota</taxon>
        <taxon>Candidatus Parvarchaeum</taxon>
    </lineage>
</organism>
<protein>
    <recommendedName>
        <fullName evidence="7">Fibrillarin-like rRNA/tRNA 2'-O-methyltransferase</fullName>
        <ecNumber evidence="7">2.1.1.-</ecNumber>
    </recommendedName>
</protein>
<evidence type="ECO:0000313" key="8">
    <source>
        <dbReference type="EMBL" id="EEZ93289.1"/>
    </source>
</evidence>
<dbReference type="PANTHER" id="PTHR10335">
    <property type="entry name" value="RRNA 2-O-METHYLTRANSFERASE FIBRILLARIN"/>
    <property type="match status" value="1"/>
</dbReference>
<proteinExistence type="inferred from homology"/>
<dbReference type="GO" id="GO:0003723">
    <property type="term" value="F:RNA binding"/>
    <property type="evidence" value="ECO:0007669"/>
    <property type="project" value="UniProtKB-UniRule"/>
</dbReference>
<dbReference type="PRINTS" id="PR00052">
    <property type="entry name" value="FIBRILLARIN"/>
</dbReference>
<reference evidence="8 9" key="1">
    <citation type="journal article" date="2010" name="Proc. Natl. Acad. Sci. U.S.A.">
        <title>Enigmatic, ultrasmall, uncultivated Archaea.</title>
        <authorList>
            <person name="Baker B.J."/>
            <person name="Comolli L.R."/>
            <person name="Dick G.J."/>
            <person name="Hauser L.J."/>
            <person name="Hyatt D."/>
            <person name="Dill B.D."/>
            <person name="Land M.L."/>
            <person name="Verberkmoes N.C."/>
            <person name="Hettich R.L."/>
            <person name="Banfield J.F."/>
        </authorList>
    </citation>
    <scope>NUCLEOTIDE SEQUENCE [LARGE SCALE GENOMIC DNA]</scope>
</reference>
<dbReference type="SMART" id="SM01206">
    <property type="entry name" value="Fibrillarin"/>
    <property type="match status" value="1"/>
</dbReference>
<name>D2EEB0_PARA4</name>
<dbReference type="EC" id="2.1.1.-" evidence="7"/>
<accession>D2EEB0</accession>
<feature type="binding site" evidence="7">
    <location>
        <begin position="146"/>
        <end position="149"/>
    </location>
    <ligand>
        <name>S-adenosyl-L-methionine</name>
        <dbReference type="ChEBI" id="CHEBI:59789"/>
    </ligand>
</feature>
<comment type="similarity">
    <text evidence="1 7">Belongs to the methyltransferase superfamily. Fibrillarin family.</text>
</comment>
<keyword evidence="3 7" id="KW-0489">Methyltransferase</keyword>
<evidence type="ECO:0000256" key="6">
    <source>
        <dbReference type="ARBA" id="ARBA00022884"/>
    </source>
</evidence>
<dbReference type="HAMAP" id="MF_00351">
    <property type="entry name" value="RNA_methyltransf_FlpA"/>
    <property type="match status" value="1"/>
</dbReference>
<dbReference type="NCBIfam" id="NF003276">
    <property type="entry name" value="PRK04266.1-2"/>
    <property type="match status" value="1"/>
</dbReference>
<keyword evidence="8" id="KW-0723">Serine/threonine-protein kinase</keyword>
<dbReference type="Proteomes" id="UP000009375">
    <property type="component" value="Unassembled WGS sequence"/>
</dbReference>
<feature type="binding site" evidence="7">
    <location>
        <begin position="82"/>
        <end position="83"/>
    </location>
    <ligand>
        <name>S-adenosyl-L-methionine</name>
        <dbReference type="ChEBI" id="CHEBI:59789"/>
    </ligand>
</feature>
<dbReference type="InterPro" id="IPR000692">
    <property type="entry name" value="Fibrillarin"/>
</dbReference>
<evidence type="ECO:0000256" key="5">
    <source>
        <dbReference type="ARBA" id="ARBA00022694"/>
    </source>
</evidence>
<dbReference type="GO" id="GO:1990259">
    <property type="term" value="F:histone H2AQ104 methyltransferase activity"/>
    <property type="evidence" value="ECO:0007669"/>
    <property type="project" value="TreeGrafter"/>
</dbReference>
<comment type="function">
    <text evidence="7">Involved in pre-rRNA and tRNA processing. Utilizes the methyl donor S-adenosyl-L-methionine to catalyze the site-specific 2'-hydroxyl methylation of ribose moieties in rRNA and tRNA. Site specificity is provided by a guide RNA that base pairs with the substrate. Methylation occurs at a characteristic distance from the sequence involved in base pairing with the guide RNA.</text>
</comment>
<dbReference type="InterPro" id="IPR029063">
    <property type="entry name" value="SAM-dependent_MTases_sf"/>
</dbReference>
<dbReference type="GO" id="GO:0004674">
    <property type="term" value="F:protein serine/threonine kinase activity"/>
    <property type="evidence" value="ECO:0007669"/>
    <property type="project" value="UniProtKB-KW"/>
</dbReference>
<dbReference type="PANTHER" id="PTHR10335:SF17">
    <property type="entry name" value="FIBRILLARIN"/>
    <property type="match status" value="1"/>
</dbReference>
<keyword evidence="6 7" id="KW-0694">RNA-binding</keyword>
<sequence length="223" mass="25686">MELKKVIDRVYWLLDKRRTLVTLSAYGEKSVYGEKIFNFGGKIYREWVPYRSKFSAAFYKGLNGVDIKDSYKVLYLGASSGTTVSHVSDIVGTNGQVFAVEIAEEMAVNLILLAEERNNIFPIVDDARKPENYKIDIPMCDLLYQDVAQRDQTDIFIKNSDLFLKSGKIGIFAIKTRSIDVSTDPKEVVRNEIRKLRGKFDILREINLYPYQKDHSLLILRKK</sequence>
<dbReference type="GO" id="GO:0008649">
    <property type="term" value="F:rRNA methyltransferase activity"/>
    <property type="evidence" value="ECO:0007669"/>
    <property type="project" value="TreeGrafter"/>
</dbReference>
<evidence type="ECO:0000256" key="4">
    <source>
        <dbReference type="ARBA" id="ARBA00022679"/>
    </source>
</evidence>
<evidence type="ECO:0000256" key="3">
    <source>
        <dbReference type="ARBA" id="ARBA00022603"/>
    </source>
</evidence>
<keyword evidence="4 7" id="KW-0808">Transferase</keyword>
<dbReference type="Gene3D" id="3.30.200.20">
    <property type="entry name" value="Phosphorylase Kinase, domain 1"/>
    <property type="match status" value="1"/>
</dbReference>
<keyword evidence="5 7" id="KW-0819">tRNA processing</keyword>
<evidence type="ECO:0000313" key="9">
    <source>
        <dbReference type="Proteomes" id="UP000009375"/>
    </source>
</evidence>
<comment type="subunit">
    <text evidence="7">Interacts with nop5. Component of box C/D small ribonucleoprotein (sRNP) particles that contain rpl7ae, FlpA and nop5, plus a guide RNA.</text>
</comment>
<dbReference type="SUPFAM" id="SSF53335">
    <property type="entry name" value="S-adenosyl-L-methionine-dependent methyltransferases"/>
    <property type="match status" value="1"/>
</dbReference>
<dbReference type="PIRSF" id="PIRSF006540">
    <property type="entry name" value="Nop17p"/>
    <property type="match status" value="1"/>
</dbReference>
<dbReference type="Pfam" id="PF01269">
    <property type="entry name" value="Fibrillarin"/>
    <property type="match status" value="1"/>
</dbReference>
<keyword evidence="8" id="KW-0418">Kinase</keyword>
<keyword evidence="2 7" id="KW-0698">rRNA processing</keyword>
<feature type="binding site" evidence="7">
    <location>
        <begin position="101"/>
        <end position="102"/>
    </location>
    <ligand>
        <name>S-adenosyl-L-methionine</name>
        <dbReference type="ChEBI" id="CHEBI:59789"/>
    </ligand>
</feature>
<gene>
    <name evidence="7" type="primary">flpA</name>
    <name evidence="8" type="ORF">BJBARM4_0045</name>
</gene>
<dbReference type="EMBL" id="GG730039">
    <property type="protein sequence ID" value="EEZ93289.1"/>
    <property type="molecule type" value="Genomic_DNA"/>
</dbReference>
<feature type="binding site" evidence="7">
    <location>
        <begin position="126"/>
        <end position="127"/>
    </location>
    <ligand>
        <name>S-adenosyl-L-methionine</name>
        <dbReference type="ChEBI" id="CHEBI:59789"/>
    </ligand>
</feature>
<dbReference type="GO" id="GO:0000494">
    <property type="term" value="P:box C/D sno(s)RNA 3'-end processing"/>
    <property type="evidence" value="ECO:0007669"/>
    <property type="project" value="TreeGrafter"/>
</dbReference>
<dbReference type="AlphaFoldDB" id="D2EEB0"/>